<proteinExistence type="predicted"/>
<dbReference type="Gene3D" id="3.30.70.1120">
    <property type="entry name" value="TT1725-like"/>
    <property type="match status" value="1"/>
</dbReference>
<dbReference type="InterPro" id="IPR007546">
    <property type="entry name" value="DUF503"/>
</dbReference>
<dbReference type="EMBL" id="JAUSUC010000005">
    <property type="protein sequence ID" value="MDQ0214258.1"/>
    <property type="molecule type" value="Genomic_DNA"/>
</dbReference>
<evidence type="ECO:0000313" key="2">
    <source>
        <dbReference type="Proteomes" id="UP001237207"/>
    </source>
</evidence>
<name>A0AAJ1WIE4_9BACI</name>
<dbReference type="Pfam" id="PF04456">
    <property type="entry name" value="DUF503"/>
    <property type="match status" value="1"/>
</dbReference>
<accession>A0AAJ1WIE4</accession>
<dbReference type="PANTHER" id="PTHR36441:SF1">
    <property type="entry name" value="DUF503 DOMAIN-CONTAINING PROTEIN"/>
    <property type="match status" value="1"/>
</dbReference>
<comment type="caution">
    <text evidence="1">The sequence shown here is derived from an EMBL/GenBank/DDBJ whole genome shotgun (WGS) entry which is preliminary data.</text>
</comment>
<keyword evidence="2" id="KW-1185">Reference proteome</keyword>
<reference evidence="1" key="1">
    <citation type="submission" date="2023-07" db="EMBL/GenBank/DDBJ databases">
        <title>Genomic Encyclopedia of Type Strains, Phase IV (KMG-IV): sequencing the most valuable type-strain genomes for metagenomic binning, comparative biology and taxonomic classification.</title>
        <authorList>
            <person name="Goeker M."/>
        </authorList>
    </citation>
    <scope>NUCLEOTIDE SEQUENCE</scope>
    <source>
        <strain evidence="1">DSM 23947</strain>
    </source>
</reference>
<dbReference type="Proteomes" id="UP001237207">
    <property type="component" value="Unassembled WGS sequence"/>
</dbReference>
<dbReference type="PANTHER" id="PTHR36441">
    <property type="entry name" value="HYPOTHETICAL CYTOSOLIC PROTEIN"/>
    <property type="match status" value="1"/>
</dbReference>
<dbReference type="SUPFAM" id="SSF103007">
    <property type="entry name" value="Hypothetical protein TT1725"/>
    <property type="match status" value="1"/>
</dbReference>
<gene>
    <name evidence="1" type="ORF">J2S13_000654</name>
</gene>
<protein>
    <submittedName>
        <fullName evidence="1">Uncharacterized protein YlxP (DUF503 family)</fullName>
    </submittedName>
</protein>
<sequence length="70" mass="8438">MLKRTMTRLKQKFNVSVAEIDHQNVWQRTKIALVTVASFQKPVERELQNALQFLDSFPEWERISTIYEWL</sequence>
<evidence type="ECO:0000313" key="1">
    <source>
        <dbReference type="EMBL" id="MDQ0214258.1"/>
    </source>
</evidence>
<dbReference type="InterPro" id="IPR036746">
    <property type="entry name" value="TT1725-like_sf"/>
</dbReference>
<dbReference type="AlphaFoldDB" id="A0AAJ1WIE4"/>
<organism evidence="1 2">
    <name type="scientific">Oikeobacillus pervagus</name>
    <dbReference type="NCBI Taxonomy" id="1325931"/>
    <lineage>
        <taxon>Bacteria</taxon>
        <taxon>Bacillati</taxon>
        <taxon>Bacillota</taxon>
        <taxon>Bacilli</taxon>
        <taxon>Bacillales</taxon>
        <taxon>Bacillaceae</taxon>
        <taxon>Oikeobacillus</taxon>
    </lineage>
</organism>